<gene>
    <name evidence="2" type="ORF">APE01nite_11680</name>
</gene>
<accession>A0A4Y3TQS2</accession>
<evidence type="ECO:0000313" key="3">
    <source>
        <dbReference type="Proteomes" id="UP000317730"/>
    </source>
</evidence>
<keyword evidence="3" id="KW-1185">Reference proteome</keyword>
<feature type="chain" id="PRO_5021447889" evidence="1">
    <location>
        <begin position="20"/>
        <end position="208"/>
    </location>
</feature>
<dbReference type="Proteomes" id="UP000317730">
    <property type="component" value="Unassembled WGS sequence"/>
</dbReference>
<sequence>MRYLLLPLVFLLLTPVAYADTSLPVSKNVPIPRTFEALEAAAARAKVTHCGTDDCKSMTLLDYLVRNAALYEAGDANGIASITGRNRLVRAGKRLDAHLLDHPELYARTCTFFVKYLDIVASGNETYDSLYASMVPAQIFLSAVDMDLLSGGHCTEKISPFYRRKVERTNTDYVTRLCIGGFENHNRPESTCSIIKSNALPDEQISRP</sequence>
<dbReference type="AlphaFoldDB" id="A0A4Y3TQS2"/>
<organism evidence="2 3">
    <name type="scientific">Acetobacter peroxydans</name>
    <dbReference type="NCBI Taxonomy" id="104098"/>
    <lineage>
        <taxon>Bacteria</taxon>
        <taxon>Pseudomonadati</taxon>
        <taxon>Pseudomonadota</taxon>
        <taxon>Alphaproteobacteria</taxon>
        <taxon>Acetobacterales</taxon>
        <taxon>Acetobacteraceae</taxon>
        <taxon>Acetobacter</taxon>
    </lineage>
</organism>
<evidence type="ECO:0000256" key="1">
    <source>
        <dbReference type="SAM" id="SignalP"/>
    </source>
</evidence>
<dbReference type="RefSeq" id="WP_242008971.1">
    <property type="nucleotide sequence ID" value="NZ_BAPL01000001.1"/>
</dbReference>
<keyword evidence="1" id="KW-0732">Signal</keyword>
<dbReference type="EMBL" id="BJMV01000005">
    <property type="protein sequence ID" value="GEB85371.1"/>
    <property type="molecule type" value="Genomic_DNA"/>
</dbReference>
<feature type="signal peptide" evidence="1">
    <location>
        <begin position="1"/>
        <end position="19"/>
    </location>
</feature>
<comment type="caution">
    <text evidence="2">The sequence shown here is derived from an EMBL/GenBank/DDBJ whole genome shotgun (WGS) entry which is preliminary data.</text>
</comment>
<name>A0A4Y3TQS2_9PROT</name>
<evidence type="ECO:0000313" key="2">
    <source>
        <dbReference type="EMBL" id="GEB85371.1"/>
    </source>
</evidence>
<reference evidence="2 3" key="1">
    <citation type="submission" date="2019-06" db="EMBL/GenBank/DDBJ databases">
        <title>Whole genome shotgun sequence of Acetobacter peroxydans NBRC 13755.</title>
        <authorList>
            <person name="Hosoyama A."/>
            <person name="Uohara A."/>
            <person name="Ohji S."/>
            <person name="Ichikawa N."/>
        </authorList>
    </citation>
    <scope>NUCLEOTIDE SEQUENCE [LARGE SCALE GENOMIC DNA]</scope>
    <source>
        <strain evidence="2 3">NBRC 13755</strain>
    </source>
</reference>
<protein>
    <submittedName>
        <fullName evidence="2">Uncharacterized protein</fullName>
    </submittedName>
</protein>
<proteinExistence type="predicted"/>